<keyword evidence="8" id="KW-0285">Flavoprotein</keyword>
<dbReference type="AlphaFoldDB" id="A0A7K7LCS2"/>
<evidence type="ECO:0000256" key="6">
    <source>
        <dbReference type="ARBA" id="ARBA00012989"/>
    </source>
</evidence>
<dbReference type="GO" id="GO:0005516">
    <property type="term" value="F:calmodulin binding"/>
    <property type="evidence" value="ECO:0007669"/>
    <property type="project" value="UniProtKB-KW"/>
</dbReference>
<reference evidence="18 19" key="1">
    <citation type="submission" date="2019-09" db="EMBL/GenBank/DDBJ databases">
        <title>Bird 10,000 Genomes (B10K) Project - Family phase.</title>
        <authorList>
            <person name="Zhang G."/>
        </authorList>
    </citation>
    <scope>NUCLEOTIDE SEQUENCE [LARGE SCALE GENOMIC DNA]</scope>
    <source>
        <strain evidence="18">OUT-0051</strain>
        <tissue evidence="18">Kidney</tissue>
    </source>
</reference>
<dbReference type="InterPro" id="IPR001433">
    <property type="entry name" value="OxRdtase_FAD/NAD-bd"/>
</dbReference>
<evidence type="ECO:0000313" key="18">
    <source>
        <dbReference type="EMBL" id="NWZ28583.1"/>
    </source>
</evidence>
<accession>A0A7K7LCS2</accession>
<dbReference type="SUPFAM" id="SSF63380">
    <property type="entry name" value="Riboflavin synthase domain-like"/>
    <property type="match status" value="1"/>
</dbReference>
<dbReference type="Proteomes" id="UP000525565">
    <property type="component" value="Unassembled WGS sequence"/>
</dbReference>
<dbReference type="Pfam" id="PF00175">
    <property type="entry name" value="NAD_binding_1"/>
    <property type="match status" value="1"/>
</dbReference>
<evidence type="ECO:0000256" key="7">
    <source>
        <dbReference type="ARBA" id="ARBA00022617"/>
    </source>
</evidence>
<evidence type="ECO:0000256" key="16">
    <source>
        <dbReference type="ARBA" id="ARBA00047419"/>
    </source>
</evidence>
<evidence type="ECO:0000256" key="14">
    <source>
        <dbReference type="ARBA" id="ARBA00023002"/>
    </source>
</evidence>
<comment type="cofactor">
    <cofactor evidence="4">
        <name>FAD</name>
        <dbReference type="ChEBI" id="CHEBI:57692"/>
    </cofactor>
</comment>
<keyword evidence="13" id="KW-0112">Calmodulin-binding</keyword>
<dbReference type="Pfam" id="PF00667">
    <property type="entry name" value="FAD_binding_1"/>
    <property type="match status" value="1"/>
</dbReference>
<keyword evidence="14" id="KW-0560">Oxidoreductase</keyword>
<comment type="similarity">
    <text evidence="5">Belongs to the NOS family.</text>
</comment>
<feature type="non-terminal residue" evidence="18">
    <location>
        <position position="1"/>
    </location>
</feature>
<keyword evidence="10" id="KW-0479">Metal-binding</keyword>
<evidence type="ECO:0000259" key="17">
    <source>
        <dbReference type="PROSITE" id="PS51384"/>
    </source>
</evidence>
<dbReference type="PANTHER" id="PTHR43410:SF1">
    <property type="entry name" value="NITRIC OXIDE SYNTHASE"/>
    <property type="match status" value="1"/>
</dbReference>
<dbReference type="InterPro" id="IPR001709">
    <property type="entry name" value="Flavoprot_Pyr_Nucl_cyt_Rdtase"/>
</dbReference>
<protein>
    <recommendedName>
        <fullName evidence="6">nitric-oxide synthase (NADPH)</fullName>
        <ecNumber evidence="6">1.14.13.39</ecNumber>
    </recommendedName>
</protein>
<feature type="non-terminal residue" evidence="18">
    <location>
        <position position="191"/>
    </location>
</feature>
<evidence type="ECO:0000256" key="1">
    <source>
        <dbReference type="ARBA" id="ARBA00001917"/>
    </source>
</evidence>
<evidence type="ECO:0000256" key="11">
    <source>
        <dbReference type="ARBA" id="ARBA00022827"/>
    </source>
</evidence>
<dbReference type="PANTHER" id="PTHR43410">
    <property type="entry name" value="NITRIC OXIDE SYNTHASE OXYGENASE"/>
    <property type="match status" value="1"/>
</dbReference>
<evidence type="ECO:0000256" key="9">
    <source>
        <dbReference type="ARBA" id="ARBA00022643"/>
    </source>
</evidence>
<dbReference type="EMBL" id="VZSO01000531">
    <property type="protein sequence ID" value="NWZ28583.1"/>
    <property type="molecule type" value="Genomic_DNA"/>
</dbReference>
<keyword evidence="11" id="KW-0274">FAD</keyword>
<keyword evidence="12" id="KW-0521">NADP</keyword>
<dbReference type="PRINTS" id="PR00371">
    <property type="entry name" value="FPNCR"/>
</dbReference>
<evidence type="ECO:0000256" key="2">
    <source>
        <dbReference type="ARBA" id="ARBA00001950"/>
    </source>
</evidence>
<evidence type="ECO:0000256" key="13">
    <source>
        <dbReference type="ARBA" id="ARBA00022860"/>
    </source>
</evidence>
<evidence type="ECO:0000313" key="19">
    <source>
        <dbReference type="Proteomes" id="UP000525565"/>
    </source>
</evidence>
<keyword evidence="19" id="KW-1185">Reference proteome</keyword>
<dbReference type="EC" id="1.14.13.39" evidence="6"/>
<dbReference type="InterPro" id="IPR050607">
    <property type="entry name" value="NOS"/>
</dbReference>
<keyword evidence="7" id="KW-0349">Heme</keyword>
<dbReference type="InterPro" id="IPR003097">
    <property type="entry name" value="CysJ-like_FAD-binding"/>
</dbReference>
<dbReference type="InterPro" id="IPR039261">
    <property type="entry name" value="FNR_nucleotide-bd"/>
</dbReference>
<dbReference type="Gene3D" id="1.20.990.10">
    <property type="entry name" value="NADPH-cytochrome p450 Reductase, Chain A, domain 3"/>
    <property type="match status" value="1"/>
</dbReference>
<evidence type="ECO:0000256" key="8">
    <source>
        <dbReference type="ARBA" id="ARBA00022630"/>
    </source>
</evidence>
<proteinExistence type="inferred from homology"/>
<sequence length="191" mass="21003">QDARLYEDWKWFRCPTLLEVLQEFPSVGLPAPLLLTQLPLLQPRYYSISSAPGPCPGQIHLTVAVVTYHSENGQGPLHHGVCSTWLARLQPGDTVPAFIRGAPSFRLPPAADAPCILVGPGTGVAPFRSFWQHRLHQLQDAGGPLGSMVLVFGCRSSALDHIYRQEMEEARERGALSQVLTAFSREPDTPK</sequence>
<evidence type="ECO:0000256" key="4">
    <source>
        <dbReference type="ARBA" id="ARBA00001974"/>
    </source>
</evidence>
<organism evidence="18 19">
    <name type="scientific">Asarcornis scutulata</name>
    <dbReference type="NCBI Taxonomy" id="75869"/>
    <lineage>
        <taxon>Eukaryota</taxon>
        <taxon>Metazoa</taxon>
        <taxon>Chordata</taxon>
        <taxon>Craniata</taxon>
        <taxon>Vertebrata</taxon>
        <taxon>Euteleostomi</taxon>
        <taxon>Archelosauria</taxon>
        <taxon>Archosauria</taxon>
        <taxon>Dinosauria</taxon>
        <taxon>Saurischia</taxon>
        <taxon>Theropoda</taxon>
        <taxon>Coelurosauria</taxon>
        <taxon>Aves</taxon>
        <taxon>Neognathae</taxon>
        <taxon>Galloanserae</taxon>
        <taxon>Anseriformes</taxon>
        <taxon>Anatidae</taxon>
        <taxon>Anatinae</taxon>
        <taxon>Asarcornis</taxon>
    </lineage>
</organism>
<feature type="domain" description="FAD-binding FR-type" evidence="17">
    <location>
        <begin position="1"/>
        <end position="108"/>
    </location>
</feature>
<dbReference type="Gene3D" id="3.40.50.80">
    <property type="entry name" value="Nucleotide-binding domain of ferredoxin-NADP reductase (FNR) module"/>
    <property type="match status" value="1"/>
</dbReference>
<dbReference type="SUPFAM" id="SSF52343">
    <property type="entry name" value="Ferredoxin reductase-like, C-terminal NADP-linked domain"/>
    <property type="match status" value="1"/>
</dbReference>
<comment type="cofactor">
    <cofactor evidence="3">
        <name>heme b</name>
        <dbReference type="ChEBI" id="CHEBI:60344"/>
    </cofactor>
</comment>
<name>A0A7K7LCS2_9AVES</name>
<dbReference type="InterPro" id="IPR023173">
    <property type="entry name" value="NADPH_Cyt_P450_Rdtase_alpha"/>
</dbReference>
<dbReference type="Gene3D" id="2.40.30.10">
    <property type="entry name" value="Translation factors"/>
    <property type="match status" value="1"/>
</dbReference>
<dbReference type="GO" id="GO:0004517">
    <property type="term" value="F:nitric-oxide synthase activity"/>
    <property type="evidence" value="ECO:0007669"/>
    <property type="project" value="UniProtKB-EC"/>
</dbReference>
<comment type="catalytic activity">
    <reaction evidence="16">
        <text>2 L-arginine + 3 NADPH + 4 O2 + H(+) = 2 L-citrulline + 2 nitric oxide + 3 NADP(+) + 4 H2O</text>
        <dbReference type="Rhea" id="RHEA:19897"/>
        <dbReference type="ChEBI" id="CHEBI:15377"/>
        <dbReference type="ChEBI" id="CHEBI:15378"/>
        <dbReference type="ChEBI" id="CHEBI:15379"/>
        <dbReference type="ChEBI" id="CHEBI:16480"/>
        <dbReference type="ChEBI" id="CHEBI:32682"/>
        <dbReference type="ChEBI" id="CHEBI:57743"/>
        <dbReference type="ChEBI" id="CHEBI:57783"/>
        <dbReference type="ChEBI" id="CHEBI:58349"/>
        <dbReference type="EC" id="1.14.13.39"/>
    </reaction>
    <physiologicalReaction direction="left-to-right" evidence="16">
        <dbReference type="Rhea" id="RHEA:19898"/>
    </physiologicalReaction>
</comment>
<dbReference type="InterPro" id="IPR017927">
    <property type="entry name" value="FAD-bd_FR_type"/>
</dbReference>
<dbReference type="GO" id="GO:0046872">
    <property type="term" value="F:metal ion binding"/>
    <property type="evidence" value="ECO:0007669"/>
    <property type="project" value="UniProtKB-KW"/>
</dbReference>
<dbReference type="InterPro" id="IPR017938">
    <property type="entry name" value="Riboflavin_synthase-like_b-brl"/>
</dbReference>
<keyword evidence="9" id="KW-0288">FMN</keyword>
<comment type="cofactor">
    <cofactor evidence="1">
        <name>FMN</name>
        <dbReference type="ChEBI" id="CHEBI:58210"/>
    </cofactor>
</comment>
<evidence type="ECO:0000256" key="12">
    <source>
        <dbReference type="ARBA" id="ARBA00022857"/>
    </source>
</evidence>
<evidence type="ECO:0000256" key="10">
    <source>
        <dbReference type="ARBA" id="ARBA00022723"/>
    </source>
</evidence>
<evidence type="ECO:0000256" key="5">
    <source>
        <dbReference type="ARBA" id="ARBA00006267"/>
    </source>
</evidence>
<evidence type="ECO:0000256" key="3">
    <source>
        <dbReference type="ARBA" id="ARBA00001970"/>
    </source>
</evidence>
<dbReference type="PROSITE" id="PS51384">
    <property type="entry name" value="FAD_FR"/>
    <property type="match status" value="1"/>
</dbReference>
<keyword evidence="15" id="KW-0408">Iron</keyword>
<gene>
    <name evidence="18" type="primary">Nos3</name>
    <name evidence="18" type="ORF">ASASCU_R15147</name>
</gene>
<evidence type="ECO:0000256" key="15">
    <source>
        <dbReference type="ARBA" id="ARBA00023004"/>
    </source>
</evidence>
<comment type="caution">
    <text evidence="18">The sequence shown here is derived from an EMBL/GenBank/DDBJ whole genome shotgun (WGS) entry which is preliminary data.</text>
</comment>
<comment type="cofactor">
    <cofactor evidence="2">
        <name>(6R)-L-erythro-5,6,7,8-tetrahydrobiopterin</name>
        <dbReference type="ChEBI" id="CHEBI:59560"/>
    </cofactor>
</comment>